<accession>A0A8D2JPI9</accession>
<evidence type="ECO:0000256" key="1">
    <source>
        <dbReference type="ARBA" id="ARBA00007945"/>
    </source>
</evidence>
<reference evidence="3" key="2">
    <citation type="submission" date="2025-09" db="UniProtKB">
        <authorList>
            <consortium name="Ensembl"/>
        </authorList>
    </citation>
    <scope>IDENTIFICATION</scope>
</reference>
<dbReference type="Ensembl" id="ENSSVLT00005027129.1">
    <property type="protein sequence ID" value="ENSSVLP00005024410.1"/>
    <property type="gene ID" value="ENSSVLG00005019275.1"/>
</dbReference>
<dbReference type="AlphaFoldDB" id="A0A8D2JPI9"/>
<evidence type="ECO:0000313" key="3">
    <source>
        <dbReference type="Ensembl" id="ENSSVLP00005024410.1"/>
    </source>
</evidence>
<proteinExistence type="inferred from homology"/>
<reference evidence="3" key="1">
    <citation type="submission" date="2025-08" db="UniProtKB">
        <authorList>
            <consortium name="Ensembl"/>
        </authorList>
    </citation>
    <scope>IDENTIFICATION</scope>
</reference>
<evidence type="ECO:0000259" key="2">
    <source>
        <dbReference type="Pfam" id="PF05030"/>
    </source>
</evidence>
<comment type="similarity">
    <text evidence="1">Belongs to the SS18 family.</text>
</comment>
<feature type="domain" description="SS18 N-terminal" evidence="2">
    <location>
        <begin position="14"/>
        <end position="53"/>
    </location>
</feature>
<dbReference type="InterPro" id="IPR007726">
    <property type="entry name" value="SS18_N"/>
</dbReference>
<organism evidence="3 4">
    <name type="scientific">Sciurus vulgaris</name>
    <name type="common">Eurasian red squirrel</name>
    <dbReference type="NCBI Taxonomy" id="55149"/>
    <lineage>
        <taxon>Eukaryota</taxon>
        <taxon>Metazoa</taxon>
        <taxon>Chordata</taxon>
        <taxon>Craniata</taxon>
        <taxon>Vertebrata</taxon>
        <taxon>Euteleostomi</taxon>
        <taxon>Mammalia</taxon>
        <taxon>Eutheria</taxon>
        <taxon>Euarchontoglires</taxon>
        <taxon>Glires</taxon>
        <taxon>Rodentia</taxon>
        <taxon>Sciuromorpha</taxon>
        <taxon>Sciuridae</taxon>
        <taxon>Sciurinae</taxon>
        <taxon>Sciurini</taxon>
        <taxon>Sciurus</taxon>
    </lineage>
</organism>
<dbReference type="GeneTree" id="ENSGT01000000221071"/>
<sequence length="70" mass="8225">LQYTSNHQGNRELTGLICCIEEYQNKGLANECIQYQFVLHRNLIFLATIADASIIVLRKQWDDLLFVRRN</sequence>
<keyword evidence="4" id="KW-1185">Reference proteome</keyword>
<dbReference type="Proteomes" id="UP000694564">
    <property type="component" value="Chromosome X"/>
</dbReference>
<name>A0A8D2JPI9_SCIVU</name>
<evidence type="ECO:0000313" key="4">
    <source>
        <dbReference type="Proteomes" id="UP000694564"/>
    </source>
</evidence>
<dbReference type="OrthoDB" id="10265171at2759"/>
<dbReference type="Pfam" id="PF05030">
    <property type="entry name" value="SSXT"/>
    <property type="match status" value="1"/>
</dbReference>
<protein>
    <recommendedName>
        <fullName evidence="2">SS18 N-terminal domain-containing protein</fullName>
    </recommendedName>
</protein>